<dbReference type="PANTHER" id="PTHR13353:SF5">
    <property type="entry name" value="TRANSMEMBRANE PROTEIN 19"/>
    <property type="match status" value="1"/>
</dbReference>
<keyword evidence="9" id="KW-1185">Reference proteome</keyword>
<sequence>MIISVDYIVAAILILSSLFVLSLVFNVFDLKGTIAALIVGIIITFAGSIYWLILMLIFAATAFMATKYRIQQKAKMKLQEGRDGERHASNVIYAALIGLIIAVFNVFKVYNLPYFELFSISFASVNADTFASEIGVFDKNVRLITNFKKIVPGINGGISLLGELAAVFGAFIIAFSYSVLNFHNINIISILIITFLGFLGCQFDSILGAVFENKNKMTKGQVNAASTLMAVFVGILFSF</sequence>
<keyword evidence="4 6" id="KW-1133">Transmembrane helix</keyword>
<keyword evidence="3 6" id="KW-0812">Transmembrane</keyword>
<comment type="subcellular location">
    <subcellularLocation>
        <location evidence="1">Membrane</location>
        <topology evidence="1">Multi-pass membrane protein</topology>
    </subcellularLocation>
</comment>
<evidence type="ECO:0008006" key="11">
    <source>
        <dbReference type="Google" id="ProtNLM"/>
    </source>
</evidence>
<dbReference type="EMBL" id="LKBG01000005">
    <property type="protein sequence ID" value="KQB36631.1"/>
    <property type="molecule type" value="Genomic_DNA"/>
</dbReference>
<evidence type="ECO:0000313" key="9">
    <source>
        <dbReference type="Proteomes" id="UP000050320"/>
    </source>
</evidence>
<evidence type="ECO:0000256" key="6">
    <source>
        <dbReference type="SAM" id="Phobius"/>
    </source>
</evidence>
<keyword evidence="5 6" id="KW-0472">Membrane</keyword>
<dbReference type="EMBL" id="LJCQ01000241">
    <property type="protein sequence ID" value="KPV46456.1"/>
    <property type="molecule type" value="Genomic_DNA"/>
</dbReference>
<feature type="transmembrane region" description="Helical" evidence="6">
    <location>
        <begin position="185"/>
        <end position="210"/>
    </location>
</feature>
<feature type="transmembrane region" description="Helical" evidence="6">
    <location>
        <begin position="222"/>
        <end position="238"/>
    </location>
</feature>
<dbReference type="PANTHER" id="PTHR13353">
    <property type="entry name" value="TRANSMEMBRANE PROTEIN 19"/>
    <property type="match status" value="1"/>
</dbReference>
<dbReference type="RefSeq" id="WP_054964251.1">
    <property type="nucleotide sequence ID" value="NZ_JBBYJF010000032.1"/>
</dbReference>
<evidence type="ECO:0000313" key="7">
    <source>
        <dbReference type="EMBL" id="KPV46456.1"/>
    </source>
</evidence>
<feature type="transmembrane region" description="Helical" evidence="6">
    <location>
        <begin position="87"/>
        <end position="107"/>
    </location>
</feature>
<name>A0A0P9CL12_9ARCH</name>
<dbReference type="OrthoDB" id="28948at2157"/>
<evidence type="ECO:0000256" key="4">
    <source>
        <dbReference type="ARBA" id="ARBA00022989"/>
    </source>
</evidence>
<organism evidence="7 10">
    <name type="scientific">Acidiplasma aeolicum</name>
    <dbReference type="NCBI Taxonomy" id="507754"/>
    <lineage>
        <taxon>Archaea</taxon>
        <taxon>Methanobacteriati</taxon>
        <taxon>Thermoplasmatota</taxon>
        <taxon>Thermoplasmata</taxon>
        <taxon>Thermoplasmatales</taxon>
        <taxon>Ferroplasmaceae</taxon>
        <taxon>Acidiplasma</taxon>
    </lineage>
</organism>
<reference evidence="8 9" key="2">
    <citation type="submission" date="2015-09" db="EMBL/GenBank/DDBJ databases">
        <title>Heavy metals and arsenic resistance mechanisms in polyextremophilic archaea of the family Ferroplasmaceae.</title>
        <authorList>
            <person name="Bulaev A.G."/>
            <person name="Kanygina A.V."/>
        </authorList>
    </citation>
    <scope>NUCLEOTIDE SEQUENCE [LARGE SCALE GENOMIC DNA]</scope>
    <source>
        <strain evidence="8 9">VT</strain>
    </source>
</reference>
<feature type="transmembrane region" description="Helical" evidence="6">
    <location>
        <begin position="158"/>
        <end position="179"/>
    </location>
</feature>
<evidence type="ECO:0000256" key="5">
    <source>
        <dbReference type="ARBA" id="ARBA00023136"/>
    </source>
</evidence>
<dbReference type="PATRIC" id="fig|507754.4.peg.1647"/>
<evidence type="ECO:0000313" key="10">
    <source>
        <dbReference type="Proteomes" id="UP000050515"/>
    </source>
</evidence>
<accession>A0A0P9CL12</accession>
<dbReference type="GO" id="GO:0016020">
    <property type="term" value="C:membrane"/>
    <property type="evidence" value="ECO:0007669"/>
    <property type="project" value="UniProtKB-SubCell"/>
</dbReference>
<evidence type="ECO:0000256" key="1">
    <source>
        <dbReference type="ARBA" id="ARBA00004141"/>
    </source>
</evidence>
<protein>
    <recommendedName>
        <fullName evidence="11">TIGR00297 family protein</fullName>
    </recommendedName>
</protein>
<reference evidence="7 10" key="1">
    <citation type="submission" date="2015-09" db="EMBL/GenBank/DDBJ databases">
        <title>Draft genome sequence of Acidiplasma aeolicum DSM 18409.</title>
        <authorList>
            <person name="Hemp J."/>
        </authorList>
    </citation>
    <scope>NUCLEOTIDE SEQUENCE [LARGE SCALE GENOMIC DNA]</scope>
    <source>
        <strain evidence="7 10">V</strain>
    </source>
</reference>
<feature type="transmembrane region" description="Helical" evidence="6">
    <location>
        <begin position="7"/>
        <end position="28"/>
    </location>
</feature>
<proteinExistence type="inferred from homology"/>
<evidence type="ECO:0000313" key="8">
    <source>
        <dbReference type="EMBL" id="KQB36631.1"/>
    </source>
</evidence>
<dbReference type="Proteomes" id="UP000050320">
    <property type="component" value="Unassembled WGS sequence"/>
</dbReference>
<feature type="transmembrane region" description="Helical" evidence="6">
    <location>
        <begin position="34"/>
        <end position="66"/>
    </location>
</feature>
<gene>
    <name evidence="8" type="ORF">AOG54_07125</name>
    <name evidence="7" type="ORF">SE19_05415</name>
</gene>
<comment type="similarity">
    <text evidence="2">Belongs to the TMEM19 family.</text>
</comment>
<dbReference type="AlphaFoldDB" id="A0A0P9CL12"/>
<evidence type="ECO:0000256" key="3">
    <source>
        <dbReference type="ARBA" id="ARBA00022692"/>
    </source>
</evidence>
<evidence type="ECO:0000256" key="2">
    <source>
        <dbReference type="ARBA" id="ARBA00009012"/>
    </source>
</evidence>
<comment type="caution">
    <text evidence="7">The sequence shown here is derived from an EMBL/GenBank/DDBJ whole genome shotgun (WGS) entry which is preliminary data.</text>
</comment>
<dbReference type="InterPro" id="IPR002794">
    <property type="entry name" value="DUF92_TMEM19"/>
</dbReference>
<dbReference type="Proteomes" id="UP000050515">
    <property type="component" value="Unassembled WGS sequence"/>
</dbReference>
<dbReference type="Pfam" id="PF01940">
    <property type="entry name" value="DUF92"/>
    <property type="match status" value="1"/>
</dbReference>